<feature type="domain" description="Ribonucleotide reductase large subunit C-terminal" evidence="6">
    <location>
        <begin position="80"/>
        <end position="396"/>
    </location>
</feature>
<dbReference type="InterPro" id="IPR050862">
    <property type="entry name" value="RdRp_reductase_class-2"/>
</dbReference>
<sequence length="396" mass="45065">MMNKYSGEIWNDNYRGPGEETVENTWKRLATEAAKPEKKENRKTVSEEFYSILQDFKFIPGGRIMANIGVKGRESTTLMNCFVHNPVDINYRDPDSIEGIYTMLKAQAHTLKSEGGYGTNFSYIRPAGTYVNGIGSRTPGVLKFMELWDKSSEIITMGSEKILGELKEDEKIKIRKGAQMGVLSVWHPEIEDFIIAKQTSGRLTKFNLSVGITHGFMQAVEKDKDWHLIFPDTTHPKYEQKWKGDIDDWKARGYEVIIYKTVKARDLWDSISYATYTRNEPGVFFLDLFNKLNPLVGKEQILATNPCGEIGMATGVCNLGSLNLTKFIKKETEKLVFDFKEYTRCIKIAGRFLDNINDISNAPLQEYKDSMTIKRRIGLGNMGLGSLLIMFGIRYG</sequence>
<comment type="cofactor">
    <cofactor evidence="1">
        <name>adenosylcob(III)alamin</name>
        <dbReference type="ChEBI" id="CHEBI:18408"/>
    </cofactor>
</comment>
<gene>
    <name evidence="7" type="ORF">LCGC14_2738700</name>
</gene>
<feature type="non-terminal residue" evidence="7">
    <location>
        <position position="396"/>
    </location>
</feature>
<evidence type="ECO:0000256" key="3">
    <source>
        <dbReference type="ARBA" id="ARBA00023002"/>
    </source>
</evidence>
<dbReference type="AlphaFoldDB" id="A0A0F8ZSG0"/>
<dbReference type="PRINTS" id="PR01183">
    <property type="entry name" value="RIBORDTASEM1"/>
</dbReference>
<dbReference type="GO" id="GO:0031419">
    <property type="term" value="F:cobalamin binding"/>
    <property type="evidence" value="ECO:0007669"/>
    <property type="project" value="UniProtKB-KW"/>
</dbReference>
<keyword evidence="3" id="KW-0560">Oxidoreductase</keyword>
<evidence type="ECO:0000259" key="5">
    <source>
        <dbReference type="Pfam" id="PF00317"/>
    </source>
</evidence>
<evidence type="ECO:0000256" key="4">
    <source>
        <dbReference type="ARBA" id="ARBA00023285"/>
    </source>
</evidence>
<evidence type="ECO:0000313" key="7">
    <source>
        <dbReference type="EMBL" id="KKK88880.1"/>
    </source>
</evidence>
<dbReference type="GO" id="GO:0009263">
    <property type="term" value="P:deoxyribonucleotide biosynthetic process"/>
    <property type="evidence" value="ECO:0007669"/>
    <property type="project" value="InterPro"/>
</dbReference>
<dbReference type="PANTHER" id="PTHR43371:SF1">
    <property type="entry name" value="RIBONUCLEOSIDE-DIPHOSPHATE REDUCTASE"/>
    <property type="match status" value="1"/>
</dbReference>
<proteinExistence type="predicted"/>
<accession>A0A0F8ZSG0</accession>
<name>A0A0F8ZSG0_9ZZZZ</name>
<feature type="domain" description="Ribonucleotide reductase large subunit N-terminal" evidence="5">
    <location>
        <begin position="13"/>
        <end position="72"/>
    </location>
</feature>
<evidence type="ECO:0000259" key="6">
    <source>
        <dbReference type="Pfam" id="PF02867"/>
    </source>
</evidence>
<dbReference type="Pfam" id="PF02867">
    <property type="entry name" value="Ribonuc_red_lgC"/>
    <property type="match status" value="1"/>
</dbReference>
<protein>
    <submittedName>
        <fullName evidence="7">Uncharacterized protein</fullName>
    </submittedName>
</protein>
<dbReference type="GO" id="GO:0005524">
    <property type="term" value="F:ATP binding"/>
    <property type="evidence" value="ECO:0007669"/>
    <property type="project" value="InterPro"/>
</dbReference>
<keyword evidence="4" id="KW-0170">Cobalt</keyword>
<dbReference type="InterPro" id="IPR013509">
    <property type="entry name" value="RNR_lsu_N"/>
</dbReference>
<dbReference type="SUPFAM" id="SSF51998">
    <property type="entry name" value="PFL-like glycyl radical enzymes"/>
    <property type="match status" value="1"/>
</dbReference>
<organism evidence="7">
    <name type="scientific">marine sediment metagenome</name>
    <dbReference type="NCBI Taxonomy" id="412755"/>
    <lineage>
        <taxon>unclassified sequences</taxon>
        <taxon>metagenomes</taxon>
        <taxon>ecological metagenomes</taxon>
    </lineage>
</organism>
<dbReference type="InterPro" id="IPR000788">
    <property type="entry name" value="RNR_lg_C"/>
</dbReference>
<dbReference type="Gene3D" id="3.20.70.20">
    <property type="match status" value="1"/>
</dbReference>
<keyword evidence="2" id="KW-0846">Cobalamin</keyword>
<comment type="caution">
    <text evidence="7">The sequence shown here is derived from an EMBL/GenBank/DDBJ whole genome shotgun (WGS) entry which is preliminary data.</text>
</comment>
<evidence type="ECO:0000256" key="2">
    <source>
        <dbReference type="ARBA" id="ARBA00022628"/>
    </source>
</evidence>
<dbReference type="Pfam" id="PF00317">
    <property type="entry name" value="Ribonuc_red_lgN"/>
    <property type="match status" value="1"/>
</dbReference>
<dbReference type="EMBL" id="LAZR01049764">
    <property type="protein sequence ID" value="KKK88880.1"/>
    <property type="molecule type" value="Genomic_DNA"/>
</dbReference>
<dbReference type="PANTHER" id="PTHR43371">
    <property type="entry name" value="VITAMIN B12-DEPENDENT RIBONUCLEOTIDE REDUCTASE"/>
    <property type="match status" value="1"/>
</dbReference>
<reference evidence="7" key="1">
    <citation type="journal article" date="2015" name="Nature">
        <title>Complex archaea that bridge the gap between prokaryotes and eukaryotes.</title>
        <authorList>
            <person name="Spang A."/>
            <person name="Saw J.H."/>
            <person name="Jorgensen S.L."/>
            <person name="Zaremba-Niedzwiedzka K."/>
            <person name="Martijn J."/>
            <person name="Lind A.E."/>
            <person name="van Eijk R."/>
            <person name="Schleper C."/>
            <person name="Guy L."/>
            <person name="Ettema T.J."/>
        </authorList>
    </citation>
    <scope>NUCLEOTIDE SEQUENCE</scope>
</reference>
<evidence type="ECO:0000256" key="1">
    <source>
        <dbReference type="ARBA" id="ARBA00001922"/>
    </source>
</evidence>
<dbReference type="GO" id="GO:0004748">
    <property type="term" value="F:ribonucleoside-diphosphate reductase activity, thioredoxin disulfide as acceptor"/>
    <property type="evidence" value="ECO:0007669"/>
    <property type="project" value="InterPro"/>
</dbReference>